<comment type="similarity">
    <text evidence="3 11">Belongs to the CobT family.</text>
</comment>
<feature type="active site" description="Proton acceptor" evidence="11">
    <location>
        <position position="317"/>
    </location>
</feature>
<name>A0ABS1TA24_9CLOT</name>
<dbReference type="EC" id="2.4.2.21" evidence="4 11"/>
<evidence type="ECO:0000256" key="3">
    <source>
        <dbReference type="ARBA" id="ARBA00007110"/>
    </source>
</evidence>
<evidence type="ECO:0000313" key="13">
    <source>
        <dbReference type="Proteomes" id="UP000632377"/>
    </source>
</evidence>
<comment type="function">
    <text evidence="1 11">Catalyzes the synthesis of alpha-ribazole-5'-phosphate from nicotinate mononucleotide (NAMN) and 5,6-dimethylbenzimidazole (DMB).</text>
</comment>
<dbReference type="InterPro" id="IPR036087">
    <property type="entry name" value="Nict_dMeBzImd_PRibTrfase_sf"/>
</dbReference>
<dbReference type="Pfam" id="PF02277">
    <property type="entry name" value="DBI_PRT"/>
    <property type="match status" value="1"/>
</dbReference>
<dbReference type="InterPro" id="IPR003200">
    <property type="entry name" value="Nict_dMeBzImd_PRibTrfase"/>
</dbReference>
<evidence type="ECO:0000256" key="8">
    <source>
        <dbReference type="ARBA" id="ARBA00022679"/>
    </source>
</evidence>
<dbReference type="Gene3D" id="3.40.50.10210">
    <property type="match status" value="1"/>
</dbReference>
<sequence>MNLLTKTINTITSSDKESVERAVKYIDNLTKPLGSLGKLEEIGAKFAGITGKVFNKAEKKNIIVMCSDNGICEEGVSSADQIITQVMTNSIPEMKTGVGVLASFANAELTVVDIGVKGEILNSKVIKRKVNNGTANICKGQAMSREEAVKAIEVGIEITDKLCSEGYEMLGTGEMGIGNTSTSAAVISALLDIDIEELVGPGVGLTEEQVENKKKVIKKALEINKPDKKDVIDVLSKVGGFDIAGMCGCFLSAAKNKKPIVIDGVISCAAALCAYILKPETRDYMFTSHKSEEKAVTFVFDYINLQPILDLNMRLGEGSGCPLAFNIIEAALHMVNNMATFGDVGITEESKDRLVDIR</sequence>
<dbReference type="GO" id="GO:0008939">
    <property type="term" value="F:nicotinate-nucleotide-dimethylbenzimidazole phosphoribosyltransferase activity"/>
    <property type="evidence" value="ECO:0007669"/>
    <property type="project" value="UniProtKB-EC"/>
</dbReference>
<evidence type="ECO:0000256" key="4">
    <source>
        <dbReference type="ARBA" id="ARBA00011991"/>
    </source>
</evidence>
<dbReference type="Proteomes" id="UP000632377">
    <property type="component" value="Unassembled WGS sequence"/>
</dbReference>
<evidence type="ECO:0000256" key="9">
    <source>
        <dbReference type="ARBA" id="ARBA00030686"/>
    </source>
</evidence>
<evidence type="ECO:0000256" key="6">
    <source>
        <dbReference type="ARBA" id="ARBA00022573"/>
    </source>
</evidence>
<evidence type="ECO:0000256" key="5">
    <source>
        <dbReference type="ARBA" id="ARBA00015486"/>
    </source>
</evidence>
<keyword evidence="8 11" id="KW-0808">Transferase</keyword>
<dbReference type="HAMAP" id="MF_00230">
    <property type="entry name" value="CobT"/>
    <property type="match status" value="1"/>
</dbReference>
<comment type="pathway">
    <text evidence="2 11">Nucleoside biosynthesis; alpha-ribazole biosynthesis; alpha-ribazole from 5,6-dimethylbenzimidazole: step 1/2.</text>
</comment>
<dbReference type="NCBIfam" id="TIGR03160">
    <property type="entry name" value="cobT_DBIPRT"/>
    <property type="match status" value="1"/>
</dbReference>
<proteinExistence type="inferred from homology"/>
<evidence type="ECO:0000256" key="10">
    <source>
        <dbReference type="ARBA" id="ARBA00047340"/>
    </source>
</evidence>
<organism evidence="12 13">
    <name type="scientific">Clostridium rhizosphaerae</name>
    <dbReference type="NCBI Taxonomy" id="2803861"/>
    <lineage>
        <taxon>Bacteria</taxon>
        <taxon>Bacillati</taxon>
        <taxon>Bacillota</taxon>
        <taxon>Clostridia</taxon>
        <taxon>Eubacteriales</taxon>
        <taxon>Clostridiaceae</taxon>
        <taxon>Clostridium</taxon>
    </lineage>
</organism>
<comment type="caution">
    <text evidence="12">The sequence shown here is derived from an EMBL/GenBank/DDBJ whole genome shotgun (WGS) entry which is preliminary data.</text>
</comment>
<protein>
    <recommendedName>
        <fullName evidence="5 11">Nicotinate-nucleotide--dimethylbenzimidazole phosphoribosyltransferase</fullName>
        <shortName evidence="11">NN:DBI PRT</shortName>
        <ecNumber evidence="4 11">2.4.2.21</ecNumber>
    </recommendedName>
    <alternativeName>
        <fullName evidence="9 11">N(1)-alpha-phosphoribosyltransferase</fullName>
    </alternativeName>
</protein>
<evidence type="ECO:0000313" key="12">
    <source>
        <dbReference type="EMBL" id="MBL4936197.1"/>
    </source>
</evidence>
<dbReference type="NCBIfam" id="NF000996">
    <property type="entry name" value="PRK00105.1"/>
    <property type="match status" value="1"/>
</dbReference>
<dbReference type="CDD" id="cd02439">
    <property type="entry name" value="DMB-PRT_CobT"/>
    <property type="match status" value="1"/>
</dbReference>
<evidence type="ECO:0000256" key="7">
    <source>
        <dbReference type="ARBA" id="ARBA00022676"/>
    </source>
</evidence>
<dbReference type="SUPFAM" id="SSF52733">
    <property type="entry name" value="Nicotinate mononucleotide:5,6-dimethylbenzimidazole phosphoribosyltransferase (CobT)"/>
    <property type="match status" value="1"/>
</dbReference>
<keyword evidence="7 11" id="KW-0328">Glycosyltransferase</keyword>
<evidence type="ECO:0000256" key="2">
    <source>
        <dbReference type="ARBA" id="ARBA00005049"/>
    </source>
</evidence>
<reference evidence="12 13" key="1">
    <citation type="submission" date="2021-01" db="EMBL/GenBank/DDBJ databases">
        <title>Genome public.</title>
        <authorList>
            <person name="Liu C."/>
            <person name="Sun Q."/>
        </authorList>
    </citation>
    <scope>NUCLEOTIDE SEQUENCE [LARGE SCALE GENOMIC DNA]</scope>
    <source>
        <strain evidence="12 13">YIM B02515</strain>
    </source>
</reference>
<dbReference type="InterPro" id="IPR023195">
    <property type="entry name" value="Nict_dMeBzImd_PRibTrfase_N"/>
</dbReference>
<gene>
    <name evidence="11 12" type="primary">cobT</name>
    <name evidence="12" type="ORF">JK636_10545</name>
</gene>
<keyword evidence="13" id="KW-1185">Reference proteome</keyword>
<dbReference type="RefSeq" id="WP_202748887.1">
    <property type="nucleotide sequence ID" value="NZ_JAESWC010000004.1"/>
</dbReference>
<dbReference type="EMBL" id="JAESWC010000004">
    <property type="protein sequence ID" value="MBL4936197.1"/>
    <property type="molecule type" value="Genomic_DNA"/>
</dbReference>
<accession>A0ABS1TA24</accession>
<dbReference type="PANTHER" id="PTHR43463:SF1">
    <property type="entry name" value="NICOTINATE-NUCLEOTIDE--DIMETHYLBENZIMIDAZOLE PHOSPHORIBOSYLTRANSFERASE"/>
    <property type="match status" value="1"/>
</dbReference>
<evidence type="ECO:0000256" key="11">
    <source>
        <dbReference type="HAMAP-Rule" id="MF_00230"/>
    </source>
</evidence>
<keyword evidence="6 11" id="KW-0169">Cobalamin biosynthesis</keyword>
<dbReference type="PANTHER" id="PTHR43463">
    <property type="entry name" value="NICOTINATE-NUCLEOTIDE--DIMETHYLBENZIMIDAZOLE PHOSPHORIBOSYLTRANSFERASE"/>
    <property type="match status" value="1"/>
</dbReference>
<comment type="catalytic activity">
    <reaction evidence="10 11">
        <text>5,6-dimethylbenzimidazole + nicotinate beta-D-ribonucleotide = alpha-ribazole 5'-phosphate + nicotinate + H(+)</text>
        <dbReference type="Rhea" id="RHEA:11196"/>
        <dbReference type="ChEBI" id="CHEBI:15378"/>
        <dbReference type="ChEBI" id="CHEBI:15890"/>
        <dbReference type="ChEBI" id="CHEBI:32544"/>
        <dbReference type="ChEBI" id="CHEBI:57502"/>
        <dbReference type="ChEBI" id="CHEBI:57918"/>
        <dbReference type="EC" id="2.4.2.21"/>
    </reaction>
</comment>
<evidence type="ECO:0000256" key="1">
    <source>
        <dbReference type="ARBA" id="ARBA00002197"/>
    </source>
</evidence>
<dbReference type="Gene3D" id="1.10.1610.10">
    <property type="match status" value="1"/>
</dbReference>
<dbReference type="InterPro" id="IPR017846">
    <property type="entry name" value="Nict_dMeBzImd_PRibTrfase_bact"/>
</dbReference>